<reference evidence="1" key="1">
    <citation type="submission" date="2021-02" db="EMBL/GenBank/DDBJ databases">
        <authorList>
            <person name="Dougan E. K."/>
            <person name="Rhodes N."/>
            <person name="Thang M."/>
            <person name="Chan C."/>
        </authorList>
    </citation>
    <scope>NUCLEOTIDE SEQUENCE</scope>
</reference>
<evidence type="ECO:0000313" key="1">
    <source>
        <dbReference type="EMBL" id="CAE7040531.1"/>
    </source>
</evidence>
<proteinExistence type="predicted"/>
<gene>
    <name evidence="1" type="primary">eglS</name>
    <name evidence="1" type="ORF">SNAT2548_LOCUS4796</name>
</gene>
<dbReference type="InterPro" id="IPR013320">
    <property type="entry name" value="ConA-like_dom_sf"/>
</dbReference>
<keyword evidence="2" id="KW-1185">Reference proteome</keyword>
<dbReference type="EMBL" id="CAJNDS010000298">
    <property type="protein sequence ID" value="CAE7040531.1"/>
    <property type="molecule type" value="Genomic_DNA"/>
</dbReference>
<evidence type="ECO:0000313" key="2">
    <source>
        <dbReference type="Proteomes" id="UP000604046"/>
    </source>
</evidence>
<name>A0A812IPY9_9DINO</name>
<dbReference type="Gene3D" id="2.60.120.200">
    <property type="match status" value="1"/>
</dbReference>
<sequence>ELSAFVKLLFWTDSGNILGLVPPSHPKGSGKLRLVSFITDDYPNSWQDEMEVEDDAWYHVTVTFRPGNSAVELKLQGVQFSSGVIPVNMLAMSSGPQLGVYSFEYSGSWPSALDVRVEEIHGFTRIP</sequence>
<organism evidence="1 2">
    <name type="scientific">Symbiodinium natans</name>
    <dbReference type="NCBI Taxonomy" id="878477"/>
    <lineage>
        <taxon>Eukaryota</taxon>
        <taxon>Sar</taxon>
        <taxon>Alveolata</taxon>
        <taxon>Dinophyceae</taxon>
        <taxon>Suessiales</taxon>
        <taxon>Symbiodiniaceae</taxon>
        <taxon>Symbiodinium</taxon>
    </lineage>
</organism>
<dbReference type="SUPFAM" id="SSF49899">
    <property type="entry name" value="Concanavalin A-like lectins/glucanases"/>
    <property type="match status" value="1"/>
</dbReference>
<feature type="non-terminal residue" evidence="1">
    <location>
        <position position="1"/>
    </location>
</feature>
<comment type="caution">
    <text evidence="1">The sequence shown here is derived from an EMBL/GenBank/DDBJ whole genome shotgun (WGS) entry which is preliminary data.</text>
</comment>
<dbReference type="Proteomes" id="UP000604046">
    <property type="component" value="Unassembled WGS sequence"/>
</dbReference>
<protein>
    <submittedName>
        <fullName evidence="1">EglS protein</fullName>
    </submittedName>
</protein>
<accession>A0A812IPY9</accession>
<dbReference type="AlphaFoldDB" id="A0A812IPY9"/>